<dbReference type="VEuPathDB" id="FungiDB:PV10_05182"/>
<name>A0A0D1ZJE1_EXOME</name>
<proteinExistence type="predicted"/>
<dbReference type="OrthoDB" id="4120704at2759"/>
<organism evidence="2 3">
    <name type="scientific">Exophiala mesophila</name>
    <name type="common">Black yeast-like fungus</name>
    <dbReference type="NCBI Taxonomy" id="212818"/>
    <lineage>
        <taxon>Eukaryota</taxon>
        <taxon>Fungi</taxon>
        <taxon>Dikarya</taxon>
        <taxon>Ascomycota</taxon>
        <taxon>Pezizomycotina</taxon>
        <taxon>Eurotiomycetes</taxon>
        <taxon>Chaetothyriomycetidae</taxon>
        <taxon>Chaetothyriales</taxon>
        <taxon>Herpotrichiellaceae</taxon>
        <taxon>Exophiala</taxon>
    </lineage>
</organism>
<keyword evidence="3" id="KW-1185">Reference proteome</keyword>
<evidence type="ECO:0000256" key="1">
    <source>
        <dbReference type="SAM" id="SignalP"/>
    </source>
</evidence>
<dbReference type="AlphaFoldDB" id="A0A0D1ZJE1"/>
<feature type="signal peptide" evidence="1">
    <location>
        <begin position="1"/>
        <end position="20"/>
    </location>
</feature>
<dbReference type="GeneID" id="27323027"/>
<sequence length="144" mass="15998">MKLLSTVSTAMAALAILADATPSVPDSPSNPLSKRDNSWTACDPQNWDNPYETSNGKKFYYNCEWTYSTRPSGYITDYIGRSFRLCMDDCSHTANCKGILWEERTKSCWLFRDITKQSGREVSSSDLNQGTDSAILCGYASSGC</sequence>
<evidence type="ECO:0000313" key="2">
    <source>
        <dbReference type="EMBL" id="KIV94019.1"/>
    </source>
</evidence>
<accession>A0A0D1ZJE1</accession>
<protein>
    <recommendedName>
        <fullName evidence="4">Apple domain-containing protein</fullName>
    </recommendedName>
</protein>
<keyword evidence="1" id="KW-0732">Signal</keyword>
<reference evidence="2 3" key="1">
    <citation type="submission" date="2015-01" db="EMBL/GenBank/DDBJ databases">
        <title>The Genome Sequence of Exophiala mesophila CBS40295.</title>
        <authorList>
            <consortium name="The Broad Institute Genomics Platform"/>
            <person name="Cuomo C."/>
            <person name="de Hoog S."/>
            <person name="Gorbushina A."/>
            <person name="Stielow B."/>
            <person name="Teixiera M."/>
            <person name="Abouelleil A."/>
            <person name="Chapman S.B."/>
            <person name="Priest M."/>
            <person name="Young S.K."/>
            <person name="Wortman J."/>
            <person name="Nusbaum C."/>
            <person name="Birren B."/>
        </authorList>
    </citation>
    <scope>NUCLEOTIDE SEQUENCE [LARGE SCALE GENOMIC DNA]</scope>
    <source>
        <strain evidence="2 3">CBS 40295</strain>
    </source>
</reference>
<dbReference type="Gene3D" id="3.50.4.10">
    <property type="entry name" value="Hepatocyte Growth Factor"/>
    <property type="match status" value="1"/>
</dbReference>
<evidence type="ECO:0000313" key="3">
    <source>
        <dbReference type="Proteomes" id="UP000054302"/>
    </source>
</evidence>
<evidence type="ECO:0008006" key="4">
    <source>
        <dbReference type="Google" id="ProtNLM"/>
    </source>
</evidence>
<dbReference type="EMBL" id="KN847522">
    <property type="protein sequence ID" value="KIV94019.1"/>
    <property type="molecule type" value="Genomic_DNA"/>
</dbReference>
<gene>
    <name evidence="2" type="ORF">PV10_05182</name>
</gene>
<dbReference type="Proteomes" id="UP000054302">
    <property type="component" value="Unassembled WGS sequence"/>
</dbReference>
<feature type="chain" id="PRO_5002252857" description="Apple domain-containing protein" evidence="1">
    <location>
        <begin position="21"/>
        <end position="144"/>
    </location>
</feature>
<dbReference type="HOGENOM" id="CLU_1796483_0_0_1"/>
<dbReference type="RefSeq" id="XP_016225593.1">
    <property type="nucleotide sequence ID" value="XM_016369805.1"/>
</dbReference>